<dbReference type="RefSeq" id="WP_283764788.1">
    <property type="nucleotide sequence ID" value="NZ_JAQPOK010000166.1"/>
</dbReference>
<comment type="caution">
    <text evidence="1">The sequence shown here is derived from an EMBL/GenBank/DDBJ whole genome shotgun (WGS) entry which is preliminary data.</text>
</comment>
<protein>
    <submittedName>
        <fullName evidence="1">Uncharacterized protein</fullName>
    </submittedName>
</protein>
<gene>
    <name evidence="1" type="ORF">PJF56_21740</name>
</gene>
<name>A0ABT7BRV5_9CYAN</name>
<sequence>MFIVTLTRLETTDRVRSHSNISSPRPESEIRWTTFMTDSPKNVEKATLFWVTHWRSPSID</sequence>
<accession>A0ABT7BRV5</accession>
<evidence type="ECO:0000313" key="1">
    <source>
        <dbReference type="EMBL" id="MDJ1181492.1"/>
    </source>
</evidence>
<evidence type="ECO:0000313" key="2">
    <source>
        <dbReference type="Proteomes" id="UP001231370"/>
    </source>
</evidence>
<dbReference type="EMBL" id="JAQPOK010000166">
    <property type="protein sequence ID" value="MDJ1181492.1"/>
    <property type="molecule type" value="Genomic_DNA"/>
</dbReference>
<keyword evidence="2" id="KW-1185">Reference proteome</keyword>
<proteinExistence type="predicted"/>
<organism evidence="1 2">
    <name type="scientific">Roseofilum halophilum BLCC-M91</name>
    <dbReference type="NCBI Taxonomy" id="3022259"/>
    <lineage>
        <taxon>Bacteria</taxon>
        <taxon>Bacillati</taxon>
        <taxon>Cyanobacteriota</taxon>
        <taxon>Cyanophyceae</taxon>
        <taxon>Desertifilales</taxon>
        <taxon>Desertifilaceae</taxon>
        <taxon>Roseofilum</taxon>
        <taxon>Roseofilum halophilum</taxon>
    </lineage>
</organism>
<dbReference type="Proteomes" id="UP001231370">
    <property type="component" value="Unassembled WGS sequence"/>
</dbReference>
<reference evidence="1 2" key="1">
    <citation type="submission" date="2023-01" db="EMBL/GenBank/DDBJ databases">
        <title>Novel diversity within Roseofilum (Cyanobacteria; Desertifilaceae) from marine benthic mats with descriptions of four novel species.</title>
        <authorList>
            <person name="Wang Y."/>
            <person name="Berthold D.E."/>
            <person name="Hu J."/>
            <person name="Lefler F.W."/>
            <person name="Laughinghouse H.D. IV."/>
        </authorList>
    </citation>
    <scope>NUCLEOTIDE SEQUENCE [LARGE SCALE GENOMIC DNA]</scope>
    <source>
        <strain evidence="1 2">BLCC-M91</strain>
    </source>
</reference>